<dbReference type="Proteomes" id="UP000183987">
    <property type="component" value="Unassembled WGS sequence"/>
</dbReference>
<keyword evidence="6" id="KW-0004">4Fe-4S</keyword>
<keyword evidence="10" id="KW-0479">Metal-binding</keyword>
<dbReference type="GO" id="GO:0046872">
    <property type="term" value="F:metal ion binding"/>
    <property type="evidence" value="ECO:0007669"/>
    <property type="project" value="UniProtKB-KW"/>
</dbReference>
<evidence type="ECO:0000256" key="18">
    <source>
        <dbReference type="ARBA" id="ARBA00030800"/>
    </source>
</evidence>
<evidence type="ECO:0000256" key="13">
    <source>
        <dbReference type="ARBA" id="ARBA00022840"/>
    </source>
</evidence>
<dbReference type="InterPro" id="IPR005467">
    <property type="entry name" value="His_kinase_dom"/>
</dbReference>
<comment type="cofactor">
    <cofactor evidence="2">
        <name>[4Fe-4S] cluster</name>
        <dbReference type="ChEBI" id="CHEBI:49883"/>
    </cofactor>
</comment>
<comment type="subcellular location">
    <subcellularLocation>
        <location evidence="3">Cytoplasm</location>
    </subcellularLocation>
</comment>
<dbReference type="GO" id="GO:0000155">
    <property type="term" value="F:phosphorelay sensor kinase activity"/>
    <property type="evidence" value="ECO:0007669"/>
    <property type="project" value="InterPro"/>
</dbReference>
<dbReference type="AlphaFoldDB" id="A0A1M5FWL0"/>
<gene>
    <name evidence="21" type="ORF">SAMN05444339_1277</name>
</gene>
<dbReference type="PROSITE" id="PS50109">
    <property type="entry name" value="HIS_KIN"/>
    <property type="match status" value="1"/>
</dbReference>
<dbReference type="SMART" id="SM00387">
    <property type="entry name" value="HATPase_c"/>
    <property type="match status" value="1"/>
</dbReference>
<reference evidence="22" key="1">
    <citation type="submission" date="2016-11" db="EMBL/GenBank/DDBJ databases">
        <authorList>
            <person name="Varghese N."/>
            <person name="Submissions S."/>
        </authorList>
    </citation>
    <scope>NUCLEOTIDE SEQUENCE [LARGE SCALE GENOMIC DNA]</scope>
    <source>
        <strain evidence="22">DSM 29326</strain>
    </source>
</reference>
<dbReference type="GO" id="GO:0005737">
    <property type="term" value="C:cytoplasm"/>
    <property type="evidence" value="ECO:0007669"/>
    <property type="project" value="UniProtKB-SubCell"/>
</dbReference>
<keyword evidence="16" id="KW-0411">Iron-sulfur</keyword>
<evidence type="ECO:0000256" key="12">
    <source>
        <dbReference type="ARBA" id="ARBA00022777"/>
    </source>
</evidence>
<dbReference type="Pfam" id="PF07730">
    <property type="entry name" value="HisKA_3"/>
    <property type="match status" value="1"/>
</dbReference>
<comment type="catalytic activity">
    <reaction evidence="1">
        <text>ATP + protein L-histidine = ADP + protein N-phospho-L-histidine.</text>
        <dbReference type="EC" id="2.7.13.3"/>
    </reaction>
</comment>
<dbReference type="Pfam" id="PF02518">
    <property type="entry name" value="HATPase_c"/>
    <property type="match status" value="1"/>
</dbReference>
<dbReference type="GO" id="GO:0051539">
    <property type="term" value="F:4 iron, 4 sulfur cluster binding"/>
    <property type="evidence" value="ECO:0007669"/>
    <property type="project" value="UniProtKB-KW"/>
</dbReference>
<evidence type="ECO:0000256" key="7">
    <source>
        <dbReference type="ARBA" id="ARBA00022490"/>
    </source>
</evidence>
<dbReference type="InterPro" id="IPR011712">
    <property type="entry name" value="Sig_transdc_His_kin_sub3_dim/P"/>
</dbReference>
<evidence type="ECO:0000256" key="5">
    <source>
        <dbReference type="ARBA" id="ARBA00017322"/>
    </source>
</evidence>
<dbReference type="EMBL" id="FQUE01000027">
    <property type="protein sequence ID" value="SHF95856.1"/>
    <property type="molecule type" value="Genomic_DNA"/>
</dbReference>
<protein>
    <recommendedName>
        <fullName evidence="5">Oxygen sensor histidine kinase NreB</fullName>
        <ecNumber evidence="4">2.7.13.3</ecNumber>
    </recommendedName>
    <alternativeName>
        <fullName evidence="18">Nitrogen regulation protein B</fullName>
    </alternativeName>
</protein>
<evidence type="ECO:0000256" key="8">
    <source>
        <dbReference type="ARBA" id="ARBA00022553"/>
    </source>
</evidence>
<keyword evidence="15" id="KW-0902">Two-component regulatory system</keyword>
<dbReference type="EC" id="2.7.13.3" evidence="4"/>
<evidence type="ECO:0000256" key="4">
    <source>
        <dbReference type="ARBA" id="ARBA00012438"/>
    </source>
</evidence>
<feature type="domain" description="Histidine kinase" evidence="20">
    <location>
        <begin position="402"/>
        <end position="489"/>
    </location>
</feature>
<feature type="transmembrane region" description="Helical" evidence="19">
    <location>
        <begin position="46"/>
        <end position="65"/>
    </location>
</feature>
<dbReference type="PANTHER" id="PTHR24421">
    <property type="entry name" value="NITRATE/NITRITE SENSOR PROTEIN NARX-RELATED"/>
    <property type="match status" value="1"/>
</dbReference>
<evidence type="ECO:0000256" key="16">
    <source>
        <dbReference type="ARBA" id="ARBA00023014"/>
    </source>
</evidence>
<dbReference type="PANTHER" id="PTHR24421:SF10">
    <property type="entry name" value="NITRATE_NITRITE SENSOR PROTEIN NARQ"/>
    <property type="match status" value="1"/>
</dbReference>
<dbReference type="InterPro" id="IPR050482">
    <property type="entry name" value="Sensor_HK_TwoCompSys"/>
</dbReference>
<sequence length="491" mass="53506">MVNVTPFGVARPKGGWHRGGQDLASSAGHAGGLADKFARLPLHHRFAWVGSLVSLGGMIAIGSFVSQSIETGVVRNSAISSAVYMESFIAPLSQELAGARNLSPDTIAHLQDLLDQPPLSEQILSAKIWREDGFIAFATDSALIGRKFEAGDDLERAWAGDLNATFDELDSPENQHEQKFGVPLLEVYNPIHSIVTGEVIAVAEFYLNGTELHRDLLTARWRAWSLVAFVTVVTFAALFGIVRSGSRTIAAQTDALAVRLDDLARISAQNTHLRKRVQTASRGAAETHERYMRRISAELHDGPAQALALASLRLDALMRRSNVSQEDGEARTLRTTLGEALRDVRDLCRGLTLPQLEGRSIVETLEAAVSAHERRTGTTLGRFYGESDFTGEPVPHPILICIYRFVQEGLMNAYRHAPDSKVTVSYHTSDDRMTVSVTDTGPGFDVSAPSEGLGLSGLRERVESIGGEFDISSQPHGGTRLRFTLPRDIYA</sequence>
<evidence type="ECO:0000256" key="17">
    <source>
        <dbReference type="ARBA" id="ARBA00024827"/>
    </source>
</evidence>
<dbReference type="GO" id="GO:0046983">
    <property type="term" value="F:protein dimerization activity"/>
    <property type="evidence" value="ECO:0007669"/>
    <property type="project" value="InterPro"/>
</dbReference>
<dbReference type="InterPro" id="IPR004358">
    <property type="entry name" value="Sig_transdc_His_kin-like_C"/>
</dbReference>
<evidence type="ECO:0000256" key="3">
    <source>
        <dbReference type="ARBA" id="ARBA00004496"/>
    </source>
</evidence>
<dbReference type="OrthoDB" id="9778496at2"/>
<keyword evidence="11" id="KW-0547">Nucleotide-binding</keyword>
<keyword evidence="8" id="KW-0597">Phosphoprotein</keyword>
<dbReference type="PRINTS" id="PR00344">
    <property type="entry name" value="BCTRLSENSOR"/>
</dbReference>
<keyword evidence="19" id="KW-0472">Membrane</keyword>
<evidence type="ECO:0000256" key="10">
    <source>
        <dbReference type="ARBA" id="ARBA00022723"/>
    </source>
</evidence>
<keyword evidence="9" id="KW-0808">Transferase</keyword>
<dbReference type="CDD" id="cd16917">
    <property type="entry name" value="HATPase_UhpB-NarQ-NarX-like"/>
    <property type="match status" value="1"/>
</dbReference>
<evidence type="ECO:0000256" key="19">
    <source>
        <dbReference type="SAM" id="Phobius"/>
    </source>
</evidence>
<keyword evidence="19" id="KW-0812">Transmembrane</keyword>
<proteinExistence type="predicted"/>
<evidence type="ECO:0000256" key="11">
    <source>
        <dbReference type="ARBA" id="ARBA00022741"/>
    </source>
</evidence>
<name>A0A1M5FWL0_LOKAT</name>
<dbReference type="Gene3D" id="1.20.5.1930">
    <property type="match status" value="1"/>
</dbReference>
<evidence type="ECO:0000256" key="6">
    <source>
        <dbReference type="ARBA" id="ARBA00022485"/>
    </source>
</evidence>
<dbReference type="InterPro" id="IPR003594">
    <property type="entry name" value="HATPase_dom"/>
</dbReference>
<evidence type="ECO:0000313" key="21">
    <source>
        <dbReference type="EMBL" id="SHF95856.1"/>
    </source>
</evidence>
<evidence type="ECO:0000256" key="1">
    <source>
        <dbReference type="ARBA" id="ARBA00000085"/>
    </source>
</evidence>
<keyword evidence="22" id="KW-1185">Reference proteome</keyword>
<feature type="transmembrane region" description="Helical" evidence="19">
    <location>
        <begin position="223"/>
        <end position="242"/>
    </location>
</feature>
<keyword evidence="13" id="KW-0067">ATP-binding</keyword>
<keyword evidence="14" id="KW-0408">Iron</keyword>
<keyword evidence="19" id="KW-1133">Transmembrane helix</keyword>
<dbReference type="GO" id="GO:0005524">
    <property type="term" value="F:ATP binding"/>
    <property type="evidence" value="ECO:0007669"/>
    <property type="project" value="UniProtKB-KW"/>
</dbReference>
<evidence type="ECO:0000256" key="15">
    <source>
        <dbReference type="ARBA" id="ARBA00023012"/>
    </source>
</evidence>
<dbReference type="InterPro" id="IPR036890">
    <property type="entry name" value="HATPase_C_sf"/>
</dbReference>
<evidence type="ECO:0000256" key="9">
    <source>
        <dbReference type="ARBA" id="ARBA00022679"/>
    </source>
</evidence>
<dbReference type="SUPFAM" id="SSF55874">
    <property type="entry name" value="ATPase domain of HSP90 chaperone/DNA topoisomerase II/histidine kinase"/>
    <property type="match status" value="1"/>
</dbReference>
<evidence type="ECO:0000256" key="14">
    <source>
        <dbReference type="ARBA" id="ARBA00023004"/>
    </source>
</evidence>
<accession>A0A1M5FWL0</accession>
<dbReference type="STRING" id="366533.SAMN05444339_1277"/>
<keyword evidence="12 21" id="KW-0418">Kinase</keyword>
<keyword evidence="7" id="KW-0963">Cytoplasm</keyword>
<comment type="function">
    <text evidence="17">Member of the two-component regulatory system NreB/NreC involved in the control of dissimilatory nitrate/nitrite reduction in response to oxygen. NreB functions as a direct oxygen sensor histidine kinase which is autophosphorylated, in the absence of oxygen, probably at the conserved histidine residue, and transfers its phosphate group probably to a conserved aspartate residue of NreC. NreB/NreC activates the expression of the nitrate (narGHJI) and nitrite (nir) reductase operons, as well as the putative nitrate transporter gene narT.</text>
</comment>
<organism evidence="21 22">
    <name type="scientific">Loktanella atrilutea</name>
    <dbReference type="NCBI Taxonomy" id="366533"/>
    <lineage>
        <taxon>Bacteria</taxon>
        <taxon>Pseudomonadati</taxon>
        <taxon>Pseudomonadota</taxon>
        <taxon>Alphaproteobacteria</taxon>
        <taxon>Rhodobacterales</taxon>
        <taxon>Roseobacteraceae</taxon>
        <taxon>Loktanella</taxon>
    </lineage>
</organism>
<evidence type="ECO:0000313" key="22">
    <source>
        <dbReference type="Proteomes" id="UP000183987"/>
    </source>
</evidence>
<evidence type="ECO:0000256" key="2">
    <source>
        <dbReference type="ARBA" id="ARBA00001966"/>
    </source>
</evidence>
<dbReference type="Gene3D" id="3.30.565.10">
    <property type="entry name" value="Histidine kinase-like ATPase, C-terminal domain"/>
    <property type="match status" value="1"/>
</dbReference>
<evidence type="ECO:0000259" key="20">
    <source>
        <dbReference type="PROSITE" id="PS50109"/>
    </source>
</evidence>
<dbReference type="GO" id="GO:0016020">
    <property type="term" value="C:membrane"/>
    <property type="evidence" value="ECO:0007669"/>
    <property type="project" value="InterPro"/>
</dbReference>